<evidence type="ECO:0000313" key="1">
    <source>
        <dbReference type="EMBL" id="GII23291.1"/>
    </source>
</evidence>
<organism evidence="1 2">
    <name type="scientific">Planosporangium mesophilum</name>
    <dbReference type="NCBI Taxonomy" id="689768"/>
    <lineage>
        <taxon>Bacteria</taxon>
        <taxon>Bacillati</taxon>
        <taxon>Actinomycetota</taxon>
        <taxon>Actinomycetes</taxon>
        <taxon>Micromonosporales</taxon>
        <taxon>Micromonosporaceae</taxon>
        <taxon>Planosporangium</taxon>
    </lineage>
</organism>
<dbReference type="Pfam" id="PF15588">
    <property type="entry name" value="Imm10"/>
    <property type="match status" value="1"/>
</dbReference>
<gene>
    <name evidence="1" type="ORF">Pme01_28880</name>
</gene>
<name>A0A8J3TD78_9ACTN</name>
<accession>A0A8J3TD78</accession>
<evidence type="ECO:0000313" key="2">
    <source>
        <dbReference type="Proteomes" id="UP000599074"/>
    </source>
</evidence>
<dbReference type="InterPro" id="IPR028962">
    <property type="entry name" value="Imm10"/>
</dbReference>
<keyword evidence="2" id="KW-1185">Reference proteome</keyword>
<proteinExistence type="predicted"/>
<dbReference type="EMBL" id="BOON01000027">
    <property type="protein sequence ID" value="GII23291.1"/>
    <property type="molecule type" value="Genomic_DNA"/>
</dbReference>
<protein>
    <recommendedName>
        <fullName evidence="3">Immunity protein 10</fullName>
    </recommendedName>
</protein>
<dbReference type="Proteomes" id="UP000599074">
    <property type="component" value="Unassembled WGS sequence"/>
</dbReference>
<evidence type="ECO:0008006" key="3">
    <source>
        <dbReference type="Google" id="ProtNLM"/>
    </source>
</evidence>
<dbReference type="AlphaFoldDB" id="A0A8J3TD78"/>
<sequence length="135" mass="14850">MTTQLTARAMGGEQDDDDEVLEAGFSEFEDGTGFALLFQRPTYEPNEQETELGWDTYCLTTGDGKTHYGGLEAVALEGARLSIKLKPGAADILGLDRDIEVDLQVDDDSLRRFGEVFPRVVTWGRAEEVPTISGF</sequence>
<dbReference type="RefSeq" id="WP_168117762.1">
    <property type="nucleotide sequence ID" value="NZ_BOON01000027.1"/>
</dbReference>
<comment type="caution">
    <text evidence="1">The sequence shown here is derived from an EMBL/GenBank/DDBJ whole genome shotgun (WGS) entry which is preliminary data.</text>
</comment>
<reference evidence="1" key="1">
    <citation type="submission" date="2021-01" db="EMBL/GenBank/DDBJ databases">
        <title>Whole genome shotgun sequence of Planosporangium mesophilum NBRC 109066.</title>
        <authorList>
            <person name="Komaki H."/>
            <person name="Tamura T."/>
        </authorList>
    </citation>
    <scope>NUCLEOTIDE SEQUENCE</scope>
    <source>
        <strain evidence="1">NBRC 109066</strain>
    </source>
</reference>